<evidence type="ECO:0000313" key="3">
    <source>
        <dbReference type="Proteomes" id="UP000563151"/>
    </source>
</evidence>
<dbReference type="InterPro" id="IPR009078">
    <property type="entry name" value="Ferritin-like_SF"/>
</dbReference>
<evidence type="ECO:0000259" key="1">
    <source>
        <dbReference type="Pfam" id="PF09537"/>
    </source>
</evidence>
<sequence>MKNRNINDLNTLLKGEYMAIDKYDHYIKGIVNEQVKGELQNIQKMHKKQAENISTKIQQLGGNPLNGSGITGFISDIASNIRNEKDAQSILKGAIEGEKMGLDATTQILNNITDEDSKNLINGIINENRNALSALGSITNNSNNIQ</sequence>
<dbReference type="Proteomes" id="UP000563151">
    <property type="component" value="Unassembled WGS sequence"/>
</dbReference>
<organism evidence="2 3">
    <name type="scientific">Clostridium tetanomorphum</name>
    <dbReference type="NCBI Taxonomy" id="1553"/>
    <lineage>
        <taxon>Bacteria</taxon>
        <taxon>Bacillati</taxon>
        <taxon>Bacillota</taxon>
        <taxon>Clostridia</taxon>
        <taxon>Eubacteriales</taxon>
        <taxon>Clostridiaceae</taxon>
        <taxon>Clostridium</taxon>
    </lineage>
</organism>
<dbReference type="CDD" id="cd00657">
    <property type="entry name" value="Ferritin_like"/>
    <property type="match status" value="1"/>
</dbReference>
<accession>A0A923J0H9</accession>
<dbReference type="SUPFAM" id="SSF47240">
    <property type="entry name" value="Ferritin-like"/>
    <property type="match status" value="1"/>
</dbReference>
<evidence type="ECO:0000313" key="2">
    <source>
        <dbReference type="EMBL" id="MBC2398097.1"/>
    </source>
</evidence>
<feature type="domain" description="DUF2383" evidence="1">
    <location>
        <begin position="6"/>
        <end position="110"/>
    </location>
</feature>
<gene>
    <name evidence="2" type="ORF">HGG79_09965</name>
</gene>
<protein>
    <submittedName>
        <fullName evidence="2">Ferritin-like domain-containing protein</fullName>
    </submittedName>
</protein>
<dbReference type="InterPro" id="IPR019052">
    <property type="entry name" value="DUF2383"/>
</dbReference>
<dbReference type="Pfam" id="PF09537">
    <property type="entry name" value="DUF2383"/>
    <property type="match status" value="1"/>
</dbReference>
<dbReference type="RefSeq" id="WP_051593067.1">
    <property type="nucleotide sequence ID" value="NZ_JAAZWO010000010.1"/>
</dbReference>
<name>A0A923J0H9_CLOTT</name>
<proteinExistence type="predicted"/>
<dbReference type="AlphaFoldDB" id="A0A923J0H9"/>
<dbReference type="EMBL" id="JAAZWO010000010">
    <property type="protein sequence ID" value="MBC2398097.1"/>
    <property type="molecule type" value="Genomic_DNA"/>
</dbReference>
<reference evidence="2 3" key="1">
    <citation type="submission" date="2020-04" db="EMBL/GenBank/DDBJ databases">
        <title>Genomic insights into acetone-butanol-ethanol (ABE) fermentation by sequencing solventogenic clostridia strains.</title>
        <authorList>
            <person name="Brown S."/>
        </authorList>
    </citation>
    <scope>NUCLEOTIDE SEQUENCE [LARGE SCALE GENOMIC DNA]</scope>
    <source>
        <strain evidence="2 3">DJ011</strain>
    </source>
</reference>
<keyword evidence="3" id="KW-1185">Reference proteome</keyword>
<dbReference type="Gene3D" id="1.20.1260.10">
    <property type="match status" value="1"/>
</dbReference>
<dbReference type="InterPro" id="IPR012347">
    <property type="entry name" value="Ferritin-like"/>
</dbReference>
<comment type="caution">
    <text evidence="2">The sequence shown here is derived from an EMBL/GenBank/DDBJ whole genome shotgun (WGS) entry which is preliminary data.</text>
</comment>